<feature type="domain" description="Insertion element IS402-like" evidence="1">
    <location>
        <begin position="6"/>
        <end position="60"/>
    </location>
</feature>
<accession>A0A2T5BXD2</accession>
<dbReference type="InterPro" id="IPR025161">
    <property type="entry name" value="IS402-like_dom"/>
</dbReference>
<dbReference type="PANTHER" id="PTHR30007:SF0">
    <property type="entry name" value="TRANSPOSASE"/>
    <property type="match status" value="1"/>
</dbReference>
<protein>
    <submittedName>
        <fullName evidence="2">Putative transposase of IS4/5 family DUF4096</fullName>
    </submittedName>
</protein>
<name>A0A2T5BXD2_9BACT</name>
<dbReference type="OrthoDB" id="1270539at2"/>
<keyword evidence="3" id="KW-1185">Reference proteome</keyword>
<sequence length="82" mass="9852">MYFTDLTDTQYDVILAILKDKGKRNYSLIEIFNGIFYVLKTSCQWRMVPKCFPKWELIYCAPCTLRQMSDRWLFSQTFTKTS</sequence>
<proteinExistence type="predicted"/>
<dbReference type="Proteomes" id="UP000243525">
    <property type="component" value="Unassembled WGS sequence"/>
</dbReference>
<gene>
    <name evidence="2" type="ORF">C8N47_1282</name>
</gene>
<comment type="caution">
    <text evidence="2">The sequence shown here is derived from an EMBL/GenBank/DDBJ whole genome shotgun (WGS) entry which is preliminary data.</text>
</comment>
<evidence type="ECO:0000313" key="3">
    <source>
        <dbReference type="Proteomes" id="UP000243525"/>
    </source>
</evidence>
<evidence type="ECO:0000313" key="2">
    <source>
        <dbReference type="EMBL" id="PTN05024.1"/>
    </source>
</evidence>
<dbReference type="Pfam" id="PF13340">
    <property type="entry name" value="DUF4096"/>
    <property type="match status" value="1"/>
</dbReference>
<evidence type="ECO:0000259" key="1">
    <source>
        <dbReference type="Pfam" id="PF13340"/>
    </source>
</evidence>
<dbReference type="AlphaFoldDB" id="A0A2T5BXD2"/>
<dbReference type="PANTHER" id="PTHR30007">
    <property type="entry name" value="PHP DOMAIN PROTEIN"/>
    <property type="match status" value="1"/>
</dbReference>
<dbReference type="RefSeq" id="WP_107823769.1">
    <property type="nucleotide sequence ID" value="NZ_OY782574.1"/>
</dbReference>
<reference evidence="2 3" key="1">
    <citation type="submission" date="2018-04" db="EMBL/GenBank/DDBJ databases">
        <title>Genomic Encyclopedia of Archaeal and Bacterial Type Strains, Phase II (KMG-II): from individual species to whole genera.</title>
        <authorList>
            <person name="Goeker M."/>
        </authorList>
    </citation>
    <scope>NUCLEOTIDE SEQUENCE [LARGE SCALE GENOMIC DNA]</scope>
    <source>
        <strain evidence="2 3">DSM 28823</strain>
    </source>
</reference>
<dbReference type="EMBL" id="QAAD01000028">
    <property type="protein sequence ID" value="PTN05024.1"/>
    <property type="molecule type" value="Genomic_DNA"/>
</dbReference>
<organism evidence="2 3">
    <name type="scientific">Mangrovibacterium marinum</name>
    <dbReference type="NCBI Taxonomy" id="1639118"/>
    <lineage>
        <taxon>Bacteria</taxon>
        <taxon>Pseudomonadati</taxon>
        <taxon>Bacteroidota</taxon>
        <taxon>Bacteroidia</taxon>
        <taxon>Marinilabiliales</taxon>
        <taxon>Prolixibacteraceae</taxon>
        <taxon>Mangrovibacterium</taxon>
    </lineage>
</organism>